<sequence>MKTIAKKVIPRVIPNCYDFFMAQKVGPKGQVVIPKKIRDELGLEPGDEVIVTLVPQGVFIQSVASTKSLKGMFPRSGMLKLLEQDRREEK</sequence>
<comment type="caution">
    <text evidence="3">The sequence shown here is derived from an EMBL/GenBank/DDBJ whole genome shotgun (WGS) entry which is preliminary data.</text>
</comment>
<keyword evidence="1" id="KW-0238">DNA-binding</keyword>
<organism evidence="3 4">
    <name type="scientific">Acidimicrobiia bacterium BACL6 MAG-120924-bin43</name>
    <dbReference type="NCBI Taxonomy" id="1655583"/>
    <lineage>
        <taxon>Bacteria</taxon>
        <taxon>Bacillati</taxon>
        <taxon>Actinomycetota</taxon>
        <taxon>Acidimicrobiia</taxon>
        <taxon>acIV cluster</taxon>
    </lineage>
</organism>
<evidence type="ECO:0000313" key="4">
    <source>
        <dbReference type="Proteomes" id="UP000051017"/>
    </source>
</evidence>
<dbReference type="Pfam" id="PF04014">
    <property type="entry name" value="MazE_antitoxin"/>
    <property type="match status" value="1"/>
</dbReference>
<evidence type="ECO:0000313" key="3">
    <source>
        <dbReference type="EMBL" id="KRO48402.1"/>
    </source>
</evidence>
<dbReference type="Gene3D" id="2.10.260.10">
    <property type="match status" value="1"/>
</dbReference>
<dbReference type="EMBL" id="LIBJ01000090">
    <property type="protein sequence ID" value="KRO48402.1"/>
    <property type="molecule type" value="Genomic_DNA"/>
</dbReference>
<accession>A0A0R2QHC4</accession>
<dbReference type="GO" id="GO:0003677">
    <property type="term" value="F:DNA binding"/>
    <property type="evidence" value="ECO:0007669"/>
    <property type="project" value="UniProtKB-UniRule"/>
</dbReference>
<proteinExistence type="predicted"/>
<dbReference type="SMART" id="SM00966">
    <property type="entry name" value="SpoVT_AbrB"/>
    <property type="match status" value="1"/>
</dbReference>
<dbReference type="InterPro" id="IPR007159">
    <property type="entry name" value="SpoVT-AbrB_dom"/>
</dbReference>
<dbReference type="PROSITE" id="PS51740">
    <property type="entry name" value="SPOVT_ABRB"/>
    <property type="match status" value="1"/>
</dbReference>
<evidence type="ECO:0000256" key="1">
    <source>
        <dbReference type="PROSITE-ProRule" id="PRU01076"/>
    </source>
</evidence>
<dbReference type="NCBIfam" id="TIGR01439">
    <property type="entry name" value="lp_hng_hel_AbrB"/>
    <property type="match status" value="1"/>
</dbReference>
<dbReference type="InterPro" id="IPR037914">
    <property type="entry name" value="SpoVT-AbrB_sf"/>
</dbReference>
<evidence type="ECO:0000259" key="2">
    <source>
        <dbReference type="PROSITE" id="PS51740"/>
    </source>
</evidence>
<reference evidence="3 4" key="1">
    <citation type="submission" date="2015-10" db="EMBL/GenBank/DDBJ databases">
        <title>Metagenome-Assembled Genomes uncover a global brackish microbiome.</title>
        <authorList>
            <person name="Hugerth L.W."/>
            <person name="Larsson J."/>
            <person name="Alneberg J."/>
            <person name="Lindh M.V."/>
            <person name="Legrand C."/>
            <person name="Pinhassi J."/>
            <person name="Andersson A.F."/>
        </authorList>
    </citation>
    <scope>NUCLEOTIDE SEQUENCE [LARGE SCALE GENOMIC DNA]</scope>
    <source>
        <strain evidence="3">BACL6 MAG-120924-bin43</strain>
    </source>
</reference>
<feature type="non-terminal residue" evidence="3">
    <location>
        <position position="90"/>
    </location>
</feature>
<feature type="domain" description="SpoVT-AbrB" evidence="2">
    <location>
        <begin position="20"/>
        <end position="65"/>
    </location>
</feature>
<dbReference type="SUPFAM" id="SSF89447">
    <property type="entry name" value="AbrB/MazE/MraZ-like"/>
    <property type="match status" value="1"/>
</dbReference>
<dbReference type="Proteomes" id="UP000051017">
    <property type="component" value="Unassembled WGS sequence"/>
</dbReference>
<name>A0A0R2QHC4_9ACTN</name>
<protein>
    <recommendedName>
        <fullName evidence="2">SpoVT-AbrB domain-containing protein</fullName>
    </recommendedName>
</protein>
<gene>
    <name evidence="3" type="ORF">ABR75_00030</name>
</gene>
<dbReference type="AlphaFoldDB" id="A0A0R2QHC4"/>